<evidence type="ECO:0000256" key="7">
    <source>
        <dbReference type="ARBA" id="ARBA00022692"/>
    </source>
</evidence>
<comment type="function">
    <text evidence="11">Mannosyltransferase involved in glycosylphosphatidylinositol-anchor biosynthesis. Transfers the third mannose to Man2-GlcN-acyl-PI during GPI precursor assembly.</text>
</comment>
<keyword evidence="6" id="KW-0808">Transferase</keyword>
<feature type="transmembrane region" description="Helical" evidence="12">
    <location>
        <begin position="388"/>
        <end position="408"/>
    </location>
</feature>
<evidence type="ECO:0000256" key="5">
    <source>
        <dbReference type="ARBA" id="ARBA00022676"/>
    </source>
</evidence>
<dbReference type="Proteomes" id="UP000756921">
    <property type="component" value="Unassembled WGS sequence"/>
</dbReference>
<evidence type="ECO:0000256" key="10">
    <source>
        <dbReference type="ARBA" id="ARBA00023136"/>
    </source>
</evidence>
<feature type="transmembrane region" description="Helical" evidence="12">
    <location>
        <begin position="363"/>
        <end position="381"/>
    </location>
</feature>
<feature type="transmembrane region" description="Helical" evidence="12">
    <location>
        <begin position="295"/>
        <end position="313"/>
    </location>
</feature>
<comment type="caution">
    <text evidence="14">The sequence shown here is derived from an EMBL/GenBank/DDBJ whole genome shotgun (WGS) entry which is preliminary data.</text>
</comment>
<keyword evidence="8 12" id="KW-0256">Endoplasmic reticulum</keyword>
<evidence type="ECO:0000256" key="3">
    <source>
        <dbReference type="ARBA" id="ARBA00006065"/>
    </source>
</evidence>
<feature type="region of interest" description="Disordered" evidence="13">
    <location>
        <begin position="1"/>
        <end position="27"/>
    </location>
</feature>
<feature type="transmembrane region" description="Helical" evidence="12">
    <location>
        <begin position="264"/>
        <end position="283"/>
    </location>
</feature>
<keyword evidence="7 12" id="KW-0812">Transmembrane</keyword>
<name>A0A9P6KTX4_9PLEO</name>
<comment type="pathway">
    <text evidence="2">Glycolipid biosynthesis; glycosylphosphatidylinositol-anchor biosynthesis.</text>
</comment>
<evidence type="ECO:0000256" key="1">
    <source>
        <dbReference type="ARBA" id="ARBA00004477"/>
    </source>
</evidence>
<comment type="similarity">
    <text evidence="3">Belongs to the glycosyltransferase 22 family. PIGB subfamily.</text>
</comment>
<organism evidence="14 15">
    <name type="scientific">Paraphaeosphaeria minitans</name>
    <dbReference type="NCBI Taxonomy" id="565426"/>
    <lineage>
        <taxon>Eukaryota</taxon>
        <taxon>Fungi</taxon>
        <taxon>Dikarya</taxon>
        <taxon>Ascomycota</taxon>
        <taxon>Pezizomycotina</taxon>
        <taxon>Dothideomycetes</taxon>
        <taxon>Pleosporomycetidae</taxon>
        <taxon>Pleosporales</taxon>
        <taxon>Massarineae</taxon>
        <taxon>Didymosphaeriaceae</taxon>
        <taxon>Paraphaeosphaeria</taxon>
    </lineage>
</organism>
<reference evidence="14" key="1">
    <citation type="journal article" date="2020" name="Mol. Plant Microbe Interact.">
        <title>Genome Sequence of the Biocontrol Agent Coniothyrium minitans strain Conio (IMI 134523).</title>
        <authorList>
            <person name="Patel D."/>
            <person name="Shittu T.A."/>
            <person name="Baroncelli R."/>
            <person name="Muthumeenakshi S."/>
            <person name="Osborne T.H."/>
            <person name="Janganan T.K."/>
            <person name="Sreenivasaprasad S."/>
        </authorList>
    </citation>
    <scope>NUCLEOTIDE SEQUENCE</scope>
    <source>
        <strain evidence="14">Conio</strain>
    </source>
</reference>
<evidence type="ECO:0000256" key="12">
    <source>
        <dbReference type="RuleBase" id="RU363075"/>
    </source>
</evidence>
<dbReference type="InterPro" id="IPR005599">
    <property type="entry name" value="GPI_mannosylTrfase"/>
</dbReference>
<evidence type="ECO:0000256" key="9">
    <source>
        <dbReference type="ARBA" id="ARBA00022989"/>
    </source>
</evidence>
<keyword evidence="9 12" id="KW-1133">Transmembrane helix</keyword>
<accession>A0A9P6KTX4</accession>
<dbReference type="Pfam" id="PF03901">
    <property type="entry name" value="Glyco_transf_22"/>
    <property type="match status" value="1"/>
</dbReference>
<dbReference type="PANTHER" id="PTHR22760:SF4">
    <property type="entry name" value="GPI MANNOSYLTRANSFERASE 3"/>
    <property type="match status" value="1"/>
</dbReference>
<protein>
    <recommendedName>
        <fullName evidence="12">Mannosyltransferase</fullName>
        <ecNumber evidence="12">2.4.1.-</ecNumber>
    </recommendedName>
</protein>
<keyword evidence="5 12" id="KW-0328">Glycosyltransferase</keyword>
<evidence type="ECO:0000313" key="15">
    <source>
        <dbReference type="Proteomes" id="UP000756921"/>
    </source>
</evidence>
<evidence type="ECO:0000313" key="14">
    <source>
        <dbReference type="EMBL" id="KAF9738386.1"/>
    </source>
</evidence>
<dbReference type="AlphaFoldDB" id="A0A9P6KTX4"/>
<keyword evidence="15" id="KW-1185">Reference proteome</keyword>
<feature type="transmembrane region" description="Helical" evidence="12">
    <location>
        <begin position="325"/>
        <end position="343"/>
    </location>
</feature>
<dbReference type="EMBL" id="WJXW01000003">
    <property type="protein sequence ID" value="KAF9738386.1"/>
    <property type="molecule type" value="Genomic_DNA"/>
</dbReference>
<comment type="subcellular location">
    <subcellularLocation>
        <location evidence="1 12">Endoplasmic reticulum membrane</location>
        <topology evidence="1 12">Multi-pass membrane protein</topology>
    </subcellularLocation>
</comment>
<feature type="transmembrane region" description="Helical" evidence="12">
    <location>
        <begin position="228"/>
        <end position="252"/>
    </location>
</feature>
<evidence type="ECO:0000256" key="4">
    <source>
        <dbReference type="ARBA" id="ARBA00022502"/>
    </source>
</evidence>
<gene>
    <name evidence="14" type="ORF">PMIN01_03669</name>
</gene>
<proteinExistence type="inferred from homology"/>
<dbReference type="GO" id="GO:0006506">
    <property type="term" value="P:GPI anchor biosynthetic process"/>
    <property type="evidence" value="ECO:0007669"/>
    <property type="project" value="UniProtKB-KW"/>
</dbReference>
<dbReference type="GO" id="GO:0005789">
    <property type="term" value="C:endoplasmic reticulum membrane"/>
    <property type="evidence" value="ECO:0007669"/>
    <property type="project" value="UniProtKB-SubCell"/>
</dbReference>
<evidence type="ECO:0000256" key="11">
    <source>
        <dbReference type="ARBA" id="ARBA00024708"/>
    </source>
</evidence>
<sequence>MPASHTRTPAQEAKAGHAPPTPSSTSYRDSTLGPFALLLAFRIVNALTLRTFFQPDEFFQSLEPAWQLAFGQPARAWITWEWTAQLRSSLHPELFAVVYQLAAALAETCGLSPRAKAELLLAAPKLTQALFAALLDCYTWKLAEKAYGRASRTAYTTLALSVCSPWQWFCSTRTLSNCLETSITTVAVHYWPWHASGPAVHDEKQPQIAGQDSPLHSSSQYTCCRLRLSLLLAAFACILRPTNALVWVTLLLPTWWHASTRQRYLLIREISLCGLVGIASSVLSDRFYYQTWTFPPLRFLYFNIVQSLAVFYGTNRPDYYLTEGLPLLLTTALPFALVGLWHGLSGKPSPQSGHSRDAEAQTLLSRLAWTSLLVTAFLSLIAHKEVRFLYPILPFLHVLAAKPLATFFPPHTSISRKALLVFLLTTNLLIAGYTSQVHQRGVIDVLAHLRHEHEARNYPAAGTGAVTRPTNSTTAFLMPCHSTPWRSHLVHASLSAWALTCEPPLSIPPSDRAAYLDEADRFFVSPGPAVWLAEHMENVDTVRASGSRSSRHWARVDPNVQRASRRSWPQHLVFFAQLEPTLKEVLKGSRYRECWRGFNSHWHDDWRRSGDVLVWCLD</sequence>
<dbReference type="PANTHER" id="PTHR22760">
    <property type="entry name" value="GLYCOSYLTRANSFERASE"/>
    <property type="match status" value="1"/>
</dbReference>
<dbReference type="OrthoDB" id="416834at2759"/>
<keyword evidence="4" id="KW-0337">GPI-anchor biosynthesis</keyword>
<dbReference type="EC" id="2.4.1.-" evidence="12"/>
<dbReference type="GO" id="GO:0000026">
    <property type="term" value="F:alpha-1,2-mannosyltransferase activity"/>
    <property type="evidence" value="ECO:0007669"/>
    <property type="project" value="TreeGrafter"/>
</dbReference>
<evidence type="ECO:0000256" key="6">
    <source>
        <dbReference type="ARBA" id="ARBA00022679"/>
    </source>
</evidence>
<evidence type="ECO:0000256" key="8">
    <source>
        <dbReference type="ARBA" id="ARBA00022824"/>
    </source>
</evidence>
<evidence type="ECO:0000256" key="13">
    <source>
        <dbReference type="SAM" id="MobiDB-lite"/>
    </source>
</evidence>
<evidence type="ECO:0000256" key="2">
    <source>
        <dbReference type="ARBA" id="ARBA00004687"/>
    </source>
</evidence>
<keyword evidence="10 12" id="KW-0472">Membrane</keyword>